<evidence type="ECO:0000256" key="1">
    <source>
        <dbReference type="ARBA" id="ARBA00001947"/>
    </source>
</evidence>
<evidence type="ECO:0000313" key="7">
    <source>
        <dbReference type="Proteomes" id="UP001595444"/>
    </source>
</evidence>
<keyword evidence="2" id="KW-0479">Metal-binding</keyword>
<gene>
    <name evidence="6" type="ORF">ACFOKA_07905</name>
</gene>
<dbReference type="Pfam" id="PF02633">
    <property type="entry name" value="Creatininase"/>
    <property type="match status" value="1"/>
</dbReference>
<dbReference type="RefSeq" id="WP_194215289.1">
    <property type="nucleotide sequence ID" value="NZ_CP061205.1"/>
</dbReference>
<accession>A0ABV7D542</accession>
<comment type="caution">
    <text evidence="6">The sequence shown here is derived from an EMBL/GenBank/DDBJ whole genome shotgun (WGS) entry which is preliminary data.</text>
</comment>
<protein>
    <submittedName>
        <fullName evidence="6">Creatininase family protein</fullName>
    </submittedName>
</protein>
<dbReference type="Proteomes" id="UP001595444">
    <property type="component" value="Unassembled WGS sequence"/>
</dbReference>
<dbReference type="Gene3D" id="3.40.50.10310">
    <property type="entry name" value="Creatininase"/>
    <property type="match status" value="1"/>
</dbReference>
<evidence type="ECO:0000313" key="6">
    <source>
        <dbReference type="EMBL" id="MFC3051824.1"/>
    </source>
</evidence>
<dbReference type="PANTHER" id="PTHR35005">
    <property type="entry name" value="3-DEHYDRO-SCYLLO-INOSOSE HYDROLASE"/>
    <property type="match status" value="1"/>
</dbReference>
<sequence>MRFSEMNWSHMADYLARDDRCVLPLGCVEQHAALSLCVDAIVSERMAVEAAEPLGIPVCPVLSYSATPSHAAFPGTISVRLSTFLNMVEDILTSLLQGGFRRILIVNGHGGNTPAKILAQEILAKHPSSSIIFHSWWTGPETAAAIRKIGPDGTHANWLENLPWTRLDAEARPPKAPINEGHMDASPPEHAKKMLGDGSYGGRYVAPEEDMLEMWRVAVAETRDLLENSWPSIN</sequence>
<comment type="similarity">
    <text evidence="5">Belongs to the creatininase superfamily.</text>
</comment>
<dbReference type="PANTHER" id="PTHR35005:SF1">
    <property type="entry name" value="2-AMINO-5-FORMYLAMINO-6-RIBOSYLAMINOPYRIMIDIN-4(3H)-ONE 5'-MONOPHOSPHATE DEFORMYLASE"/>
    <property type="match status" value="1"/>
</dbReference>
<dbReference type="InterPro" id="IPR003785">
    <property type="entry name" value="Creatininase/forma_Hydrolase"/>
</dbReference>
<keyword evidence="3" id="KW-0378">Hydrolase</keyword>
<evidence type="ECO:0000256" key="5">
    <source>
        <dbReference type="ARBA" id="ARBA00024029"/>
    </source>
</evidence>
<dbReference type="SUPFAM" id="SSF102215">
    <property type="entry name" value="Creatininase"/>
    <property type="match status" value="1"/>
</dbReference>
<keyword evidence="4" id="KW-0862">Zinc</keyword>
<reference evidence="7" key="1">
    <citation type="journal article" date="2019" name="Int. J. Syst. Evol. Microbiol.">
        <title>The Global Catalogue of Microorganisms (GCM) 10K type strain sequencing project: providing services to taxonomists for standard genome sequencing and annotation.</title>
        <authorList>
            <consortium name="The Broad Institute Genomics Platform"/>
            <consortium name="The Broad Institute Genome Sequencing Center for Infectious Disease"/>
            <person name="Wu L."/>
            <person name="Ma J."/>
        </authorList>
    </citation>
    <scope>NUCLEOTIDE SEQUENCE [LARGE SCALE GENOMIC DNA]</scope>
    <source>
        <strain evidence="7">KCTC 62164</strain>
    </source>
</reference>
<name>A0ABV7D542_9PROT</name>
<comment type="cofactor">
    <cofactor evidence="1">
        <name>Zn(2+)</name>
        <dbReference type="ChEBI" id="CHEBI:29105"/>
    </cofactor>
</comment>
<keyword evidence="7" id="KW-1185">Reference proteome</keyword>
<dbReference type="EMBL" id="JBHRSL010000004">
    <property type="protein sequence ID" value="MFC3051824.1"/>
    <property type="molecule type" value="Genomic_DNA"/>
</dbReference>
<evidence type="ECO:0000256" key="2">
    <source>
        <dbReference type="ARBA" id="ARBA00022723"/>
    </source>
</evidence>
<proteinExistence type="inferred from homology"/>
<evidence type="ECO:0000256" key="3">
    <source>
        <dbReference type="ARBA" id="ARBA00022801"/>
    </source>
</evidence>
<dbReference type="InterPro" id="IPR024087">
    <property type="entry name" value="Creatininase-like_sf"/>
</dbReference>
<organism evidence="6 7">
    <name type="scientific">Kordiimonas pumila</name>
    <dbReference type="NCBI Taxonomy" id="2161677"/>
    <lineage>
        <taxon>Bacteria</taxon>
        <taxon>Pseudomonadati</taxon>
        <taxon>Pseudomonadota</taxon>
        <taxon>Alphaproteobacteria</taxon>
        <taxon>Kordiimonadales</taxon>
        <taxon>Kordiimonadaceae</taxon>
        <taxon>Kordiimonas</taxon>
    </lineage>
</organism>
<evidence type="ECO:0000256" key="4">
    <source>
        <dbReference type="ARBA" id="ARBA00022833"/>
    </source>
</evidence>